<keyword evidence="4" id="KW-0862">Zinc</keyword>
<dbReference type="OrthoDB" id="3567264at2"/>
<dbReference type="EMBL" id="CP034593">
    <property type="protein sequence ID" value="AZQ77884.1"/>
    <property type="molecule type" value="Genomic_DNA"/>
</dbReference>
<dbReference type="EC" id="1.1.1.1" evidence="2"/>
<keyword evidence="9" id="KW-0812">Transmembrane</keyword>
<evidence type="ECO:0000256" key="8">
    <source>
        <dbReference type="SAM" id="MobiDB-lite"/>
    </source>
</evidence>
<keyword evidence="12" id="KW-1185">Reference proteome</keyword>
<evidence type="ECO:0000256" key="7">
    <source>
        <dbReference type="ARBA" id="ARBA00049243"/>
    </source>
</evidence>
<keyword evidence="5" id="KW-0560">Oxidoreductase</keyword>
<comment type="catalytic activity">
    <reaction evidence="7">
        <text>a primary alcohol + NAD(+) = an aldehyde + NADH + H(+)</text>
        <dbReference type="Rhea" id="RHEA:10736"/>
        <dbReference type="ChEBI" id="CHEBI:15378"/>
        <dbReference type="ChEBI" id="CHEBI:15734"/>
        <dbReference type="ChEBI" id="CHEBI:17478"/>
        <dbReference type="ChEBI" id="CHEBI:57540"/>
        <dbReference type="ChEBI" id="CHEBI:57945"/>
        <dbReference type="EC" id="1.1.1.1"/>
    </reaction>
</comment>
<name>A0A3S9PZX8_9ACTO</name>
<dbReference type="RefSeq" id="WP_126704686.1">
    <property type="nucleotide sequence ID" value="NZ_CP034593.1"/>
</dbReference>
<dbReference type="PANTHER" id="PTHR42940">
    <property type="entry name" value="ALCOHOL DEHYDROGENASE 1-RELATED"/>
    <property type="match status" value="1"/>
</dbReference>
<comment type="cofactor">
    <cofactor evidence="1">
        <name>Zn(2+)</name>
        <dbReference type="ChEBI" id="CHEBI:29105"/>
    </cofactor>
</comment>
<feature type="region of interest" description="Disordered" evidence="8">
    <location>
        <begin position="182"/>
        <end position="208"/>
    </location>
</feature>
<dbReference type="AlphaFoldDB" id="A0A3S9PZX8"/>
<evidence type="ECO:0000313" key="11">
    <source>
        <dbReference type="EMBL" id="AZQ77884.1"/>
    </source>
</evidence>
<gene>
    <name evidence="11" type="ORF">EJ997_11605</name>
</gene>
<feature type="transmembrane region" description="Helical" evidence="9">
    <location>
        <begin position="50"/>
        <end position="70"/>
    </location>
</feature>
<evidence type="ECO:0000313" key="12">
    <source>
        <dbReference type="Proteomes" id="UP000280344"/>
    </source>
</evidence>
<evidence type="ECO:0000256" key="2">
    <source>
        <dbReference type="ARBA" id="ARBA00013190"/>
    </source>
</evidence>
<proteinExistence type="predicted"/>
<accession>A0A3S9PZX8</accession>
<evidence type="ECO:0000256" key="4">
    <source>
        <dbReference type="ARBA" id="ARBA00022833"/>
    </source>
</evidence>
<comment type="catalytic activity">
    <reaction evidence="6">
        <text>a secondary alcohol + NAD(+) = a ketone + NADH + H(+)</text>
        <dbReference type="Rhea" id="RHEA:10740"/>
        <dbReference type="ChEBI" id="CHEBI:15378"/>
        <dbReference type="ChEBI" id="CHEBI:17087"/>
        <dbReference type="ChEBI" id="CHEBI:35681"/>
        <dbReference type="ChEBI" id="CHEBI:57540"/>
        <dbReference type="ChEBI" id="CHEBI:57945"/>
        <dbReference type="EC" id="1.1.1.1"/>
    </reaction>
</comment>
<dbReference type="GO" id="GO:0004022">
    <property type="term" value="F:alcohol dehydrogenase (NAD+) activity"/>
    <property type="evidence" value="ECO:0007669"/>
    <property type="project" value="UniProtKB-EC"/>
</dbReference>
<sequence>MIIKTDRCITSHAPTIPIFGIAVTAGWAPTPSGQKPRTFSLSVPHSYQLTSFHLGVVLEVAILFCVSHVYRCRADMLAYEYQSDGSLKIVEKDTPTAGEGELVVEVAAAGICGTDPKIARGEHRMYSPGTVRVRGHENVCIVVENRSGQDRFDVGTPCASLSPTKHPGLWILTTIIPSSLQTQPLTTPRAPLPSTNGIPHIAAPFDSR</sequence>
<keyword evidence="9" id="KW-0472">Membrane</keyword>
<feature type="domain" description="Alcohol dehydrogenase-like N-terminal" evidence="10">
    <location>
        <begin position="98"/>
        <end position="157"/>
    </location>
</feature>
<dbReference type="InterPro" id="IPR013154">
    <property type="entry name" value="ADH-like_N"/>
</dbReference>
<evidence type="ECO:0000256" key="9">
    <source>
        <dbReference type="SAM" id="Phobius"/>
    </source>
</evidence>
<organism evidence="11 12">
    <name type="scientific">Flaviflexus ciconiae</name>
    <dbReference type="NCBI Taxonomy" id="2496867"/>
    <lineage>
        <taxon>Bacteria</taxon>
        <taxon>Bacillati</taxon>
        <taxon>Actinomycetota</taxon>
        <taxon>Actinomycetes</taxon>
        <taxon>Actinomycetales</taxon>
        <taxon>Actinomycetaceae</taxon>
        <taxon>Flaviflexus</taxon>
    </lineage>
</organism>
<evidence type="ECO:0000256" key="1">
    <source>
        <dbReference type="ARBA" id="ARBA00001947"/>
    </source>
</evidence>
<dbReference type="GO" id="GO:0046872">
    <property type="term" value="F:metal ion binding"/>
    <property type="evidence" value="ECO:0007669"/>
    <property type="project" value="UniProtKB-KW"/>
</dbReference>
<dbReference type="Gene3D" id="3.90.180.10">
    <property type="entry name" value="Medium-chain alcohol dehydrogenases, catalytic domain"/>
    <property type="match status" value="1"/>
</dbReference>
<keyword evidence="3" id="KW-0479">Metal-binding</keyword>
<evidence type="ECO:0000256" key="6">
    <source>
        <dbReference type="ARBA" id="ARBA00049164"/>
    </source>
</evidence>
<evidence type="ECO:0000259" key="10">
    <source>
        <dbReference type="Pfam" id="PF08240"/>
    </source>
</evidence>
<keyword evidence="9" id="KW-1133">Transmembrane helix</keyword>
<dbReference type="PANTHER" id="PTHR42940:SF8">
    <property type="entry name" value="VACUOLAR PROTEIN SORTING-ASSOCIATED PROTEIN 11"/>
    <property type="match status" value="1"/>
</dbReference>
<evidence type="ECO:0000256" key="5">
    <source>
        <dbReference type="ARBA" id="ARBA00023002"/>
    </source>
</evidence>
<dbReference type="SUPFAM" id="SSF50129">
    <property type="entry name" value="GroES-like"/>
    <property type="match status" value="1"/>
</dbReference>
<dbReference type="Proteomes" id="UP000280344">
    <property type="component" value="Chromosome"/>
</dbReference>
<dbReference type="Pfam" id="PF08240">
    <property type="entry name" value="ADH_N"/>
    <property type="match status" value="1"/>
</dbReference>
<evidence type="ECO:0000256" key="3">
    <source>
        <dbReference type="ARBA" id="ARBA00022723"/>
    </source>
</evidence>
<reference evidence="11 12" key="1">
    <citation type="submission" date="2018-12" db="EMBL/GenBank/DDBJ databases">
        <title>Complete genome sequence of Flaviflexus sp. H23T48.</title>
        <authorList>
            <person name="Bae J.-W."/>
            <person name="Lee J.-Y."/>
        </authorList>
    </citation>
    <scope>NUCLEOTIDE SEQUENCE [LARGE SCALE GENOMIC DNA]</scope>
    <source>
        <strain evidence="11 12">H23T48</strain>
    </source>
</reference>
<protein>
    <recommendedName>
        <fullName evidence="2">alcohol dehydrogenase</fullName>
        <ecNumber evidence="2">1.1.1.1</ecNumber>
    </recommendedName>
</protein>
<dbReference type="InterPro" id="IPR011032">
    <property type="entry name" value="GroES-like_sf"/>
</dbReference>
<feature type="transmembrane region" description="Helical" evidence="9">
    <location>
        <begin position="12"/>
        <end position="30"/>
    </location>
</feature>
<dbReference type="KEGG" id="flh:EJ997_11605"/>